<proteinExistence type="predicted"/>
<dbReference type="Proteomes" id="UP000326944">
    <property type="component" value="Plasmid unnamed"/>
</dbReference>
<dbReference type="EMBL" id="CP043617">
    <property type="protein sequence ID" value="QFR49959.1"/>
    <property type="molecule type" value="Genomic_DNA"/>
</dbReference>
<gene>
    <name evidence="1" type="ORF">FJR48_09570</name>
    <name evidence="2" type="ORF">FJR48_12100</name>
</gene>
<dbReference type="KEGG" id="sulg:FJR48_09570"/>
<dbReference type="RefSeq" id="WP_152307907.1">
    <property type="nucleotide sequence ID" value="NZ_CP043617.1"/>
</dbReference>
<evidence type="ECO:0000313" key="1">
    <source>
        <dbReference type="EMBL" id="QFR49959.1"/>
    </source>
</evidence>
<protein>
    <submittedName>
        <fullName evidence="2">Uncharacterized protein</fullName>
    </submittedName>
</protein>
<dbReference type="KEGG" id="sulg:FJR48_12100"/>
<keyword evidence="2" id="KW-0614">Plasmid</keyword>
<sequence>MLSKFKTYLYNNIYINIVQSSKDTCIYVEEIDYKGLSNNYEEIFNTSNKSEIYEYIKTFISRSPINYVSILDPSLTQGAAPTCSHHEIKKYCTLEEFEQICVDDKWSYYTSKLDLLDIQGRYKKTGLDFIFSPFHMLHKFFADKTKGEISLFILVNEDYMALSVFESSKLLFASLLDMQKDDDSNDELIMDVDDDEELILDDIKNNSVDLEDIDVDDIEGLDEIDELDDLETFDDMDDFDASDEHEEHLSMSDKQMEDSVEQNSFGEDYHRFSLIQSAVNTFYKDSKFESKFIQSVYVADGIGLSNEFKKFLEEEMFLSVFIRKMDIAQELSELAKAEKK</sequence>
<organism evidence="2 3">
    <name type="scientific">Sulfurimonas lithotrophica</name>
    <dbReference type="NCBI Taxonomy" id="2590022"/>
    <lineage>
        <taxon>Bacteria</taxon>
        <taxon>Pseudomonadati</taxon>
        <taxon>Campylobacterota</taxon>
        <taxon>Epsilonproteobacteria</taxon>
        <taxon>Campylobacterales</taxon>
        <taxon>Sulfurimonadaceae</taxon>
        <taxon>Sulfurimonas</taxon>
    </lineage>
</organism>
<evidence type="ECO:0000313" key="2">
    <source>
        <dbReference type="EMBL" id="QFR50536.1"/>
    </source>
</evidence>
<accession>A0A5P8P4C3</accession>
<geneLocation type="plasmid" evidence="2">
    <name>unnamed</name>
</geneLocation>
<evidence type="ECO:0000313" key="3">
    <source>
        <dbReference type="Proteomes" id="UP000326944"/>
    </source>
</evidence>
<reference evidence="2 3" key="1">
    <citation type="submission" date="2019-09" db="EMBL/GenBank/DDBJ databases">
        <title>Sulfurimonas gotlandica sp. nov., a chemoautotrophic and psychrotolerant epsilonproteobacterium isolated from a pelagic redoxcline, and an emended description of the genus Sulfurimonas.</title>
        <authorList>
            <person name="Wang S."/>
            <person name="Jiang L."/>
            <person name="Shao S."/>
        </authorList>
    </citation>
    <scope>NUCLEOTIDE SEQUENCE [LARGE SCALE GENOMIC DNA]</scope>
    <source>
        <strain evidence="2 3">GYSZ_1</strain>
        <plasmid evidence="2 3">unnamed</plasmid>
    </source>
</reference>
<dbReference type="AlphaFoldDB" id="A0A5P8P4C3"/>
<keyword evidence="3" id="KW-1185">Reference proteome</keyword>
<name>A0A5P8P4C3_9BACT</name>
<dbReference type="EMBL" id="CP043618">
    <property type="protein sequence ID" value="QFR50536.1"/>
    <property type="molecule type" value="Genomic_DNA"/>
</dbReference>
<dbReference type="OrthoDB" id="5361769at2"/>
<dbReference type="Proteomes" id="UP000326944">
    <property type="component" value="Chromosome"/>
</dbReference>